<comment type="caution">
    <text evidence="1">The sequence shown here is derived from an EMBL/GenBank/DDBJ whole genome shotgun (WGS) entry which is preliminary data.</text>
</comment>
<dbReference type="AlphaFoldDB" id="X1QH21"/>
<proteinExistence type="predicted"/>
<organism evidence="1">
    <name type="scientific">marine sediment metagenome</name>
    <dbReference type="NCBI Taxonomy" id="412755"/>
    <lineage>
        <taxon>unclassified sequences</taxon>
        <taxon>metagenomes</taxon>
        <taxon>ecological metagenomes</taxon>
    </lineage>
</organism>
<gene>
    <name evidence="1" type="ORF">S06H3_65347</name>
</gene>
<feature type="non-terminal residue" evidence="1">
    <location>
        <position position="1"/>
    </location>
</feature>
<name>X1QH21_9ZZZZ</name>
<dbReference type="EMBL" id="BARV01043969">
    <property type="protein sequence ID" value="GAI67792.1"/>
    <property type="molecule type" value="Genomic_DNA"/>
</dbReference>
<sequence>PSKKEGVGRTPWTSWSLFHRFENLFDSDYISIATAVNVVETV</sequence>
<reference evidence="1" key="1">
    <citation type="journal article" date="2014" name="Front. Microbiol.">
        <title>High frequency of phylogenetically diverse reductive dehalogenase-homologous genes in deep subseafloor sedimentary metagenomes.</title>
        <authorList>
            <person name="Kawai M."/>
            <person name="Futagami T."/>
            <person name="Toyoda A."/>
            <person name="Takaki Y."/>
            <person name="Nishi S."/>
            <person name="Hori S."/>
            <person name="Arai W."/>
            <person name="Tsubouchi T."/>
            <person name="Morono Y."/>
            <person name="Uchiyama I."/>
            <person name="Ito T."/>
            <person name="Fujiyama A."/>
            <person name="Inagaki F."/>
            <person name="Takami H."/>
        </authorList>
    </citation>
    <scope>NUCLEOTIDE SEQUENCE</scope>
    <source>
        <strain evidence="1">Expedition CK06-06</strain>
    </source>
</reference>
<evidence type="ECO:0000313" key="1">
    <source>
        <dbReference type="EMBL" id="GAI67792.1"/>
    </source>
</evidence>
<accession>X1QH21</accession>
<protein>
    <submittedName>
        <fullName evidence="1">Uncharacterized protein</fullName>
    </submittedName>
</protein>